<reference evidence="1 2" key="1">
    <citation type="journal article" date="2020" name="Phytopathology">
        <title>Genome Sequence Resources of Colletotrichum truncatum, C. plurivorum, C. musicola, and C. sojae: Four Species Pathogenic to Soybean (Glycine max).</title>
        <authorList>
            <person name="Rogerio F."/>
            <person name="Boufleur T.R."/>
            <person name="Ciampi-Guillardi M."/>
            <person name="Sukno S.A."/>
            <person name="Thon M.R."/>
            <person name="Massola Junior N.S."/>
            <person name="Baroncelli R."/>
        </authorList>
    </citation>
    <scope>NUCLEOTIDE SEQUENCE [LARGE SCALE GENOMIC DNA]</scope>
    <source>
        <strain evidence="1 2">CMES1059</strain>
    </source>
</reference>
<evidence type="ECO:0000313" key="2">
    <source>
        <dbReference type="Proteomes" id="UP000805649"/>
    </source>
</evidence>
<sequence>MLGKNVSNLPSSPCRNFHWAYCVVLAAAALLIPWLTFQLWYYTPPDILHHPIDALIVQAENKFQGLLSAETQTLQEAIETYEERRGRVVPPGFAAWYVLARKYSAVMVEEFWDPIYQDLDPFWSIEPSSLRRMIDSITRIPGKDMVDGFWIRNGTAETNCFDYEWCEPYTEFLAAVVREAPAVVPSVQIAATGVVSPRTWVPWERLQAAKDKCAAAITDSAKHSAVEWVSVTLDLNITEAVQAACAPTSALRRGLALRNINHMTSDGVFVQDYDLSKMPCHQPELLKLHGSFVAPREQLYSTDLLPLFSEQSTAHLEHVIRTPAALDWVEDWKYHSEEDTEHSQWSSKLDKAVWRGSNTGSRVTAANWKKNHRHRLVAMTSAHNIEKAAQSGNCSWAMPSRMCERLQNRMNGAALLEFCRNHVDIGFSVSNVCEDPDEEYPKLTEDEIELATTMNCSYLEVDYEYAGFIPLSQCLQYKFLVDVDGYGFSEGLLLSLSARFLTFIRSHSVPIKASIFREWHDSRLIPWKHFVPMDNRYDDLWDVLFYFIGTCHLNEPALPEQRQSCITPHDDEAKRIGLSGAEWAARVLRKEDMILYMVRLLLEYKRLTQDNREGLRDS</sequence>
<dbReference type="EMBL" id="VUJX02000018">
    <property type="protein sequence ID" value="KAL0929330.1"/>
    <property type="molecule type" value="Genomic_DNA"/>
</dbReference>
<dbReference type="Proteomes" id="UP000805649">
    <property type="component" value="Unassembled WGS sequence"/>
</dbReference>
<protein>
    <submittedName>
        <fullName evidence="1">Glycosyltransferase family 90 protein (Capsular associated protein)</fullName>
    </submittedName>
</protein>
<proteinExistence type="predicted"/>
<gene>
    <name evidence="1" type="ORF">CTRU02_215686</name>
</gene>
<name>A0ACC3YBW6_COLTU</name>
<evidence type="ECO:0000313" key="1">
    <source>
        <dbReference type="EMBL" id="KAL0929330.1"/>
    </source>
</evidence>
<keyword evidence="2" id="KW-1185">Reference proteome</keyword>
<comment type="caution">
    <text evidence="1">The sequence shown here is derived from an EMBL/GenBank/DDBJ whole genome shotgun (WGS) entry which is preliminary data.</text>
</comment>
<organism evidence="1 2">
    <name type="scientific">Colletotrichum truncatum</name>
    <name type="common">Anthracnose fungus</name>
    <name type="synonym">Colletotrichum capsici</name>
    <dbReference type="NCBI Taxonomy" id="5467"/>
    <lineage>
        <taxon>Eukaryota</taxon>
        <taxon>Fungi</taxon>
        <taxon>Dikarya</taxon>
        <taxon>Ascomycota</taxon>
        <taxon>Pezizomycotina</taxon>
        <taxon>Sordariomycetes</taxon>
        <taxon>Hypocreomycetidae</taxon>
        <taxon>Glomerellales</taxon>
        <taxon>Glomerellaceae</taxon>
        <taxon>Colletotrichum</taxon>
        <taxon>Colletotrichum truncatum species complex</taxon>
    </lineage>
</organism>
<accession>A0ACC3YBW6</accession>